<feature type="region of interest" description="Disordered" evidence="5">
    <location>
        <begin position="207"/>
        <end position="230"/>
    </location>
</feature>
<keyword evidence="4" id="KW-0539">Nucleus</keyword>
<keyword evidence="2" id="KW-0238">DNA-binding</keyword>
<gene>
    <name evidence="7" type="ORF">PIB30_012866</name>
</gene>
<evidence type="ECO:0000256" key="2">
    <source>
        <dbReference type="ARBA" id="ARBA00023125"/>
    </source>
</evidence>
<dbReference type="PANTHER" id="PTHR31744">
    <property type="entry name" value="PROTEIN CUP-SHAPED COTYLEDON 2-RELATED"/>
    <property type="match status" value="1"/>
</dbReference>
<evidence type="ECO:0000256" key="5">
    <source>
        <dbReference type="SAM" id="MobiDB-lite"/>
    </source>
</evidence>
<dbReference type="PANTHER" id="PTHR31744:SF232">
    <property type="entry name" value="TRANSCRIPTION FACTOR NAM FAMILY"/>
    <property type="match status" value="1"/>
</dbReference>
<evidence type="ECO:0000313" key="8">
    <source>
        <dbReference type="Proteomes" id="UP001341840"/>
    </source>
</evidence>
<feature type="region of interest" description="Disordered" evidence="5">
    <location>
        <begin position="164"/>
        <end position="184"/>
    </location>
</feature>
<evidence type="ECO:0000256" key="3">
    <source>
        <dbReference type="ARBA" id="ARBA00023163"/>
    </source>
</evidence>
<keyword evidence="1" id="KW-0805">Transcription regulation</keyword>
<name>A0ABU6W5V5_9FABA</name>
<dbReference type="Gene3D" id="2.170.150.80">
    <property type="entry name" value="NAC domain"/>
    <property type="match status" value="1"/>
</dbReference>
<dbReference type="Proteomes" id="UP001341840">
    <property type="component" value="Unassembled WGS sequence"/>
</dbReference>
<dbReference type="EMBL" id="JASCZI010181275">
    <property type="protein sequence ID" value="MED6180714.1"/>
    <property type="molecule type" value="Genomic_DNA"/>
</dbReference>
<sequence length="308" mass="34793">MENGKVIPGFRFHPTDMELLKYFLKKKVTGKKLPNVIAELDVYGYCPQDLPGKSHLKSGDQEWYFFCPREKKYSIGRWTNRATKNGYWKATGKDKAIVQHDNKQTVGMMKTLVFHTGKAPCGLRTGWFMHEYRLQDKHLTDKGIAQDSYVICKVFQKELAGPRTRSRAQYEKPFNDDDDDDDHFDEASVSIQTIPFDGSSEIETITISSGSESVDTSPVPPTPSSDTSIRSVKEDNVNNSTVLDLSKEEKTLPKENIAGDDSLSKFFEGLGDLESEYTPNGLGLDDFAPNGINDDDLEYLELLDLDFF</sequence>
<evidence type="ECO:0000259" key="6">
    <source>
        <dbReference type="PROSITE" id="PS51005"/>
    </source>
</evidence>
<organism evidence="7 8">
    <name type="scientific">Stylosanthes scabra</name>
    <dbReference type="NCBI Taxonomy" id="79078"/>
    <lineage>
        <taxon>Eukaryota</taxon>
        <taxon>Viridiplantae</taxon>
        <taxon>Streptophyta</taxon>
        <taxon>Embryophyta</taxon>
        <taxon>Tracheophyta</taxon>
        <taxon>Spermatophyta</taxon>
        <taxon>Magnoliopsida</taxon>
        <taxon>eudicotyledons</taxon>
        <taxon>Gunneridae</taxon>
        <taxon>Pentapetalae</taxon>
        <taxon>rosids</taxon>
        <taxon>fabids</taxon>
        <taxon>Fabales</taxon>
        <taxon>Fabaceae</taxon>
        <taxon>Papilionoideae</taxon>
        <taxon>50 kb inversion clade</taxon>
        <taxon>dalbergioids sensu lato</taxon>
        <taxon>Dalbergieae</taxon>
        <taxon>Pterocarpus clade</taxon>
        <taxon>Stylosanthes</taxon>
    </lineage>
</organism>
<dbReference type="InterPro" id="IPR003441">
    <property type="entry name" value="NAC-dom"/>
</dbReference>
<keyword evidence="3" id="KW-0804">Transcription</keyword>
<evidence type="ECO:0000313" key="7">
    <source>
        <dbReference type="EMBL" id="MED6180714.1"/>
    </source>
</evidence>
<protein>
    <recommendedName>
        <fullName evidence="6">NAC domain-containing protein</fullName>
    </recommendedName>
</protein>
<comment type="caution">
    <text evidence="7">The sequence shown here is derived from an EMBL/GenBank/DDBJ whole genome shotgun (WGS) entry which is preliminary data.</text>
</comment>
<reference evidence="7 8" key="1">
    <citation type="journal article" date="2023" name="Plants (Basel)">
        <title>Bridging the Gap: Combining Genomics and Transcriptomics Approaches to Understand Stylosanthes scabra, an Orphan Legume from the Brazilian Caatinga.</title>
        <authorList>
            <person name="Ferreira-Neto J.R.C."/>
            <person name="da Silva M.D."/>
            <person name="Binneck E."/>
            <person name="de Melo N.F."/>
            <person name="da Silva R.H."/>
            <person name="de Melo A.L.T.M."/>
            <person name="Pandolfi V."/>
            <person name="Bustamante F.O."/>
            <person name="Brasileiro-Vidal A.C."/>
            <person name="Benko-Iseppon A.M."/>
        </authorList>
    </citation>
    <scope>NUCLEOTIDE SEQUENCE [LARGE SCALE GENOMIC DNA]</scope>
    <source>
        <tissue evidence="7">Leaves</tissue>
    </source>
</reference>
<evidence type="ECO:0000256" key="1">
    <source>
        <dbReference type="ARBA" id="ARBA00023015"/>
    </source>
</evidence>
<accession>A0ABU6W5V5</accession>
<dbReference type="PROSITE" id="PS51005">
    <property type="entry name" value="NAC"/>
    <property type="match status" value="1"/>
</dbReference>
<evidence type="ECO:0000256" key="4">
    <source>
        <dbReference type="ARBA" id="ARBA00023242"/>
    </source>
</evidence>
<dbReference type="SUPFAM" id="SSF101941">
    <property type="entry name" value="NAC domain"/>
    <property type="match status" value="1"/>
</dbReference>
<feature type="domain" description="NAC" evidence="6">
    <location>
        <begin position="6"/>
        <end position="157"/>
    </location>
</feature>
<feature type="compositionally biased region" description="Low complexity" evidence="5">
    <location>
        <begin position="207"/>
        <end position="217"/>
    </location>
</feature>
<keyword evidence="8" id="KW-1185">Reference proteome</keyword>
<proteinExistence type="predicted"/>
<dbReference type="Pfam" id="PF02365">
    <property type="entry name" value="NAM"/>
    <property type="match status" value="1"/>
</dbReference>
<dbReference type="InterPro" id="IPR036093">
    <property type="entry name" value="NAC_dom_sf"/>
</dbReference>